<sequence length="179" mass="20246">MADRASSHLWLMRFIWLGLCLLLIFLHLLPLDTTPRGWAAPQLIIALTFAWVLRRPEYVPPLLIALVFLLADLLQQRPPGLWAALVLIGSEALRVRATRLRDMAFAVEWIHVAVTLVIMTLSYRLVLSLLLIDQASLGLSLTQMLMTLISYPLIVIISQTIFRVRKLAPGNIDAIRPHL</sequence>
<gene>
    <name evidence="2" type="ORF">MNBD_ALPHA07-938</name>
</gene>
<feature type="transmembrane region" description="Helical" evidence="1">
    <location>
        <begin position="109"/>
        <end position="132"/>
    </location>
</feature>
<proteinExistence type="predicted"/>
<name>A0A3B0R7X9_9ZZZZ</name>
<protein>
    <submittedName>
        <fullName evidence="2">Rod shape-determining protein MreD</fullName>
    </submittedName>
</protein>
<reference evidence="2" key="1">
    <citation type="submission" date="2018-06" db="EMBL/GenBank/DDBJ databases">
        <authorList>
            <person name="Zhirakovskaya E."/>
        </authorList>
    </citation>
    <scope>NUCLEOTIDE SEQUENCE</scope>
</reference>
<feature type="transmembrane region" description="Helical" evidence="1">
    <location>
        <begin position="9"/>
        <end position="29"/>
    </location>
</feature>
<evidence type="ECO:0000313" key="2">
    <source>
        <dbReference type="EMBL" id="VAV88211.1"/>
    </source>
</evidence>
<keyword evidence="1" id="KW-0472">Membrane</keyword>
<evidence type="ECO:0000256" key="1">
    <source>
        <dbReference type="SAM" id="Phobius"/>
    </source>
</evidence>
<dbReference type="AlphaFoldDB" id="A0A3B0R7X9"/>
<feature type="transmembrane region" description="Helical" evidence="1">
    <location>
        <begin position="35"/>
        <end position="53"/>
    </location>
</feature>
<keyword evidence="1" id="KW-1133">Transmembrane helix</keyword>
<keyword evidence="1" id="KW-0812">Transmembrane</keyword>
<accession>A0A3B0R7X9</accession>
<dbReference type="EMBL" id="UOEG01000021">
    <property type="protein sequence ID" value="VAV88211.1"/>
    <property type="molecule type" value="Genomic_DNA"/>
</dbReference>
<organism evidence="2">
    <name type="scientific">hydrothermal vent metagenome</name>
    <dbReference type="NCBI Taxonomy" id="652676"/>
    <lineage>
        <taxon>unclassified sequences</taxon>
        <taxon>metagenomes</taxon>
        <taxon>ecological metagenomes</taxon>
    </lineage>
</organism>
<feature type="transmembrane region" description="Helical" evidence="1">
    <location>
        <begin position="144"/>
        <end position="162"/>
    </location>
</feature>